<evidence type="ECO:0000256" key="1">
    <source>
        <dbReference type="SAM" id="SignalP"/>
    </source>
</evidence>
<sequence length="677" mass="77941">MKKRILFILLLLAYFQIGAQEQKKVRNPTDNTIFEIVNPNYELSPYTGMTKQHWKDAALYLLKGAFSYIHTLDDPMQFPKQPGVSYPKDEAKVPTEKLEGLCRTLFVAAPLLKDNPNLVINNIKVADYYRYQMGLLTNPASPSYIVPRPKNGGPNQNLVEFGALSVSMLIAPEILWDPLPQVQKDELAQTMLSYGDGPTVPSNWKFFNIFVMSFFKSKGYAVNEPLMVEYLQKSLDHYRGDGWYNDNPAFDYYSMWAFQMYGMLWSEYIGKQYYPEFAAKFEDNFKDVKNNYPYMFSRNGEMIMWGRSISYRIGATIPFPLMGFETDKAAVNFGWMRRISSGVLQQFLQNPNFMKDNVPTLGFYGAFEPAVQSYSCRGSVYWMGKAFLGLMVPDDNPFWTAKENEGPWGKEFEKNTVYNKFQKGSEILITDYSNIGAAELRAWCNVPVIKAWEKFRGSENYNRLSYNSAFPWQADGANGEVAMNYVFKNSKKEWEPFRMYTFKKFEEGIYYRDVVLETNPNVKFNLADIPLANGILRVDKNNSSDSIEMRLGHYALPKLDVEIKTTVKKVKGHQITIIDNGKYQLVMIPLLGWDKMEVLKSKGLYPAADESAVINLSHNFVPQKDHSEIFATLMLWKKSGEKWTDKELLPVKTIQYSKTTNTAKISIRKGGNREVKF</sequence>
<dbReference type="PANTHER" id="PTHR35339:SF4">
    <property type="entry name" value="LINALOOL DEHYDRATASE_ISOMERASE DOMAIN-CONTAINING PROTEIN"/>
    <property type="match status" value="1"/>
</dbReference>
<dbReference type="Proteomes" id="UP000237310">
    <property type="component" value="Unassembled WGS sequence"/>
</dbReference>
<evidence type="ECO:0000313" key="3">
    <source>
        <dbReference type="EMBL" id="POY40198.1"/>
    </source>
</evidence>
<accession>A0A2S5ACB2</accession>
<dbReference type="InterPro" id="IPR049349">
    <property type="entry name" value="DUF2264_N"/>
</dbReference>
<dbReference type="AlphaFoldDB" id="A0A2S5ACB2"/>
<keyword evidence="1" id="KW-0732">Signal</keyword>
<evidence type="ECO:0000259" key="2">
    <source>
        <dbReference type="Pfam" id="PF10022"/>
    </source>
</evidence>
<protein>
    <recommendedName>
        <fullName evidence="2">DUF2264 domain-containing protein</fullName>
    </recommendedName>
</protein>
<feature type="domain" description="DUF2264" evidence="2">
    <location>
        <begin position="50"/>
        <end position="404"/>
    </location>
</feature>
<name>A0A2S5ACB2_9FLAO</name>
<comment type="caution">
    <text evidence="3">The sequence shown here is derived from an EMBL/GenBank/DDBJ whole genome shotgun (WGS) entry which is preliminary data.</text>
</comment>
<keyword evidence="4" id="KW-1185">Reference proteome</keyword>
<evidence type="ECO:0000313" key="4">
    <source>
        <dbReference type="Proteomes" id="UP000237310"/>
    </source>
</evidence>
<proteinExistence type="predicted"/>
<feature type="signal peptide" evidence="1">
    <location>
        <begin position="1"/>
        <end position="19"/>
    </location>
</feature>
<organism evidence="3 4">
    <name type="scientific">Flavobacterium alvei</name>
    <dbReference type="NCBI Taxonomy" id="2080416"/>
    <lineage>
        <taxon>Bacteria</taxon>
        <taxon>Pseudomonadati</taxon>
        <taxon>Bacteroidota</taxon>
        <taxon>Flavobacteriia</taxon>
        <taxon>Flavobacteriales</taxon>
        <taxon>Flavobacteriaceae</taxon>
        <taxon>Flavobacterium</taxon>
    </lineage>
</organism>
<dbReference type="Pfam" id="PF10022">
    <property type="entry name" value="DUF2264"/>
    <property type="match status" value="1"/>
</dbReference>
<dbReference type="InterPro" id="IPR016624">
    <property type="entry name" value="UCP014753"/>
</dbReference>
<reference evidence="3 4" key="1">
    <citation type="submission" date="2018-01" db="EMBL/GenBank/DDBJ databases">
        <authorList>
            <person name="Gaut B.S."/>
            <person name="Morton B.R."/>
            <person name="Clegg M.T."/>
            <person name="Duvall M.R."/>
        </authorList>
    </citation>
    <scope>NUCLEOTIDE SEQUENCE [LARGE SCALE GENOMIC DNA]</scope>
    <source>
        <strain evidence="3 4">HR-AY</strain>
    </source>
</reference>
<gene>
    <name evidence="3" type="ORF">C3L50_06000</name>
</gene>
<dbReference type="PANTHER" id="PTHR35339">
    <property type="entry name" value="LINALOOL DEHYDRATASE_ISOMERASE DOMAIN-CONTAINING PROTEIN"/>
    <property type="match status" value="1"/>
</dbReference>
<dbReference type="RefSeq" id="WP_103805260.1">
    <property type="nucleotide sequence ID" value="NZ_PQVG01000003.1"/>
</dbReference>
<dbReference type="EMBL" id="PQVG01000003">
    <property type="protein sequence ID" value="POY40198.1"/>
    <property type="molecule type" value="Genomic_DNA"/>
</dbReference>
<dbReference type="OrthoDB" id="9813465at2"/>
<feature type="chain" id="PRO_5015447098" description="DUF2264 domain-containing protein" evidence="1">
    <location>
        <begin position="20"/>
        <end position="677"/>
    </location>
</feature>
<dbReference type="PIRSF" id="PIRSF014753">
    <property type="entry name" value="UCP014753"/>
    <property type="match status" value="1"/>
</dbReference>